<evidence type="ECO:0000256" key="1">
    <source>
        <dbReference type="SAM" id="MobiDB-lite"/>
    </source>
</evidence>
<feature type="compositionally biased region" description="Low complexity" evidence="1">
    <location>
        <begin position="19"/>
        <end position="40"/>
    </location>
</feature>
<dbReference type="EMBL" id="HBER01009976">
    <property type="protein sequence ID" value="CAD8529704.1"/>
    <property type="molecule type" value="Transcribed_RNA"/>
</dbReference>
<organism evidence="2">
    <name type="scientific">Calcidiscus leptoporus</name>
    <dbReference type="NCBI Taxonomy" id="127549"/>
    <lineage>
        <taxon>Eukaryota</taxon>
        <taxon>Haptista</taxon>
        <taxon>Haptophyta</taxon>
        <taxon>Prymnesiophyceae</taxon>
        <taxon>Coccolithales</taxon>
        <taxon>Calcidiscaceae</taxon>
        <taxon>Calcidiscus</taxon>
    </lineage>
</organism>
<reference evidence="2" key="1">
    <citation type="submission" date="2021-01" db="EMBL/GenBank/DDBJ databases">
        <authorList>
            <person name="Corre E."/>
            <person name="Pelletier E."/>
            <person name="Niang G."/>
            <person name="Scheremetjew M."/>
            <person name="Finn R."/>
            <person name="Kale V."/>
            <person name="Holt S."/>
            <person name="Cochrane G."/>
            <person name="Meng A."/>
            <person name="Brown T."/>
            <person name="Cohen L."/>
        </authorList>
    </citation>
    <scope>NUCLEOTIDE SEQUENCE</scope>
    <source>
        <strain evidence="2">RCC1130</strain>
    </source>
</reference>
<feature type="region of interest" description="Disordered" evidence="1">
    <location>
        <begin position="1"/>
        <end position="71"/>
    </location>
</feature>
<accession>A0A7S0IRH1</accession>
<protein>
    <submittedName>
        <fullName evidence="2">Uncharacterized protein</fullName>
    </submittedName>
</protein>
<sequence length="232" mass="24175">MAVPVVTDATPMDADVMLDSADASVAPSDAGGAAPHDGPAQHTPSPRESAKLPTAQTDPPGPPTASAPESPALDFTALPRALESAYSAYDVDAAIRPTRIAVSEVWRRRAQPALLAAPTESTMGASEQAREKQKAFDLLDALSRSGALAFEAASLHVLVAATHQFDRSLMGTVISDSVNPIEKLERSSLIIASTIHDAPPTALLHGEHRERVSKFSAGALLIKATPLAASHK</sequence>
<gene>
    <name evidence="2" type="ORF">CLEP1334_LOCUS4956</name>
</gene>
<proteinExistence type="predicted"/>
<name>A0A7S0IRH1_9EUKA</name>
<dbReference type="AlphaFoldDB" id="A0A7S0IRH1"/>
<evidence type="ECO:0000313" key="2">
    <source>
        <dbReference type="EMBL" id="CAD8529704.1"/>
    </source>
</evidence>